<proteinExistence type="predicted"/>
<feature type="transmembrane region" description="Helical" evidence="1">
    <location>
        <begin position="34"/>
        <end position="52"/>
    </location>
</feature>
<sequence>MNLILKSLPLLFVANTLSAHEAQHLHQHVTDPNWMPFVLSLLAIGLAVLFAWSRK</sequence>
<protein>
    <submittedName>
        <fullName evidence="2">Uncharacterized protein</fullName>
    </submittedName>
</protein>
<keyword evidence="1" id="KW-0472">Membrane</keyword>
<keyword evidence="1" id="KW-1133">Transmembrane helix</keyword>
<dbReference type="Proteomes" id="UP000199026">
    <property type="component" value="Unassembled WGS sequence"/>
</dbReference>
<evidence type="ECO:0000313" key="3">
    <source>
        <dbReference type="Proteomes" id="UP000199026"/>
    </source>
</evidence>
<keyword evidence="3" id="KW-1185">Reference proteome</keyword>
<accession>A0A1H3H5M1</accession>
<dbReference type="RefSeq" id="WP_177170596.1">
    <property type="nucleotide sequence ID" value="NZ_CANLAN010000002.1"/>
</dbReference>
<reference evidence="2 3" key="1">
    <citation type="submission" date="2016-10" db="EMBL/GenBank/DDBJ databases">
        <authorList>
            <person name="de Groot N.N."/>
        </authorList>
    </citation>
    <scope>NUCLEOTIDE SEQUENCE [LARGE SCALE GENOMIC DNA]</scope>
    <source>
        <strain evidence="2 3">DSM 24677</strain>
    </source>
</reference>
<dbReference type="EMBL" id="FNPR01000001">
    <property type="protein sequence ID" value="SDY09949.1"/>
    <property type="molecule type" value="Genomic_DNA"/>
</dbReference>
<gene>
    <name evidence="2" type="ORF">SAMN05444486_101187</name>
</gene>
<dbReference type="GeneID" id="78126021"/>
<keyword evidence="1" id="KW-0812">Transmembrane</keyword>
<dbReference type="AlphaFoldDB" id="A0A1H3H5M1"/>
<organism evidence="2 3">
    <name type="scientific">Lentibacter algarum</name>
    <dbReference type="NCBI Taxonomy" id="576131"/>
    <lineage>
        <taxon>Bacteria</taxon>
        <taxon>Pseudomonadati</taxon>
        <taxon>Pseudomonadota</taxon>
        <taxon>Alphaproteobacteria</taxon>
        <taxon>Rhodobacterales</taxon>
        <taxon>Roseobacteraceae</taxon>
        <taxon>Lentibacter</taxon>
    </lineage>
</organism>
<dbReference type="STRING" id="576131.SAMN05444486_101187"/>
<evidence type="ECO:0000256" key="1">
    <source>
        <dbReference type="SAM" id="Phobius"/>
    </source>
</evidence>
<evidence type="ECO:0000313" key="2">
    <source>
        <dbReference type="EMBL" id="SDY09949.1"/>
    </source>
</evidence>
<name>A0A1H3H5M1_9RHOB</name>